<protein>
    <submittedName>
        <fullName evidence="3">Histidine kinase</fullName>
    </submittedName>
</protein>
<feature type="transmembrane region" description="Helical" evidence="1">
    <location>
        <begin position="12"/>
        <end position="30"/>
    </location>
</feature>
<dbReference type="Gene3D" id="3.30.565.10">
    <property type="entry name" value="Histidine kinase-like ATPase, C-terminal domain"/>
    <property type="match status" value="1"/>
</dbReference>
<evidence type="ECO:0000313" key="4">
    <source>
        <dbReference type="Proteomes" id="UP000199321"/>
    </source>
</evidence>
<evidence type="ECO:0000256" key="1">
    <source>
        <dbReference type="SAM" id="Phobius"/>
    </source>
</evidence>
<gene>
    <name evidence="3" type="ORF">SAMN05421855_10486</name>
</gene>
<feature type="transmembrane region" description="Helical" evidence="1">
    <location>
        <begin position="42"/>
        <end position="60"/>
    </location>
</feature>
<keyword evidence="3" id="KW-0418">Kinase</keyword>
<dbReference type="STRING" id="227084.SAMN05421855_10486"/>
<dbReference type="InterPro" id="IPR010559">
    <property type="entry name" value="Sig_transdc_His_kin_internal"/>
</dbReference>
<keyword evidence="1" id="KW-0812">Transmembrane</keyword>
<dbReference type="PANTHER" id="PTHR34220:SF7">
    <property type="entry name" value="SENSOR HISTIDINE KINASE YPDA"/>
    <property type="match status" value="1"/>
</dbReference>
<name>A0A1G7HGR5_9FLAO</name>
<keyword evidence="4" id="KW-1185">Reference proteome</keyword>
<dbReference type="Pfam" id="PF06580">
    <property type="entry name" value="His_kinase"/>
    <property type="match status" value="1"/>
</dbReference>
<dbReference type="GO" id="GO:0000155">
    <property type="term" value="F:phosphorelay sensor kinase activity"/>
    <property type="evidence" value="ECO:0007669"/>
    <property type="project" value="InterPro"/>
</dbReference>
<dbReference type="InterPro" id="IPR050640">
    <property type="entry name" value="Bact_2-comp_sensor_kinase"/>
</dbReference>
<feature type="domain" description="Signal transduction histidine kinase internal region" evidence="2">
    <location>
        <begin position="152"/>
        <end position="228"/>
    </location>
</feature>
<feature type="transmembrane region" description="Helical" evidence="1">
    <location>
        <begin position="69"/>
        <end position="92"/>
    </location>
</feature>
<proteinExistence type="predicted"/>
<reference evidence="3 4" key="1">
    <citation type="submission" date="2016-10" db="EMBL/GenBank/DDBJ databases">
        <authorList>
            <person name="de Groot N.N."/>
        </authorList>
    </citation>
    <scope>NUCLEOTIDE SEQUENCE [LARGE SCALE GENOMIC DNA]</scope>
    <source>
        <strain evidence="3 4">DSM 16195</strain>
    </source>
</reference>
<dbReference type="InterPro" id="IPR036890">
    <property type="entry name" value="HATPase_C_sf"/>
</dbReference>
<dbReference type="PANTHER" id="PTHR34220">
    <property type="entry name" value="SENSOR HISTIDINE KINASE YPDA"/>
    <property type="match status" value="1"/>
</dbReference>
<sequence length="341" mass="38822">MCFICTMSKRIIVLVQLVLWLTVWLVIGLNERSFERFLSENWAAFLFQIFLILLVSYYIAEKWLFTKKYLLFSIISVVLIVGCAYVSSSIFSMNPPGGFPRMNRGPKPPSPFSIHALLLSVAYIISTLVMTFIDSQKKEALLEMQKTALIESELKFLKMQINPHFLFNSLNNIYALSISNSERTPESIHSLSEMLRYVIYDCENPKVPIEKEINYIENFIDLFKLRSSKGFNITFTNQIENSSVAVAPMLFITFIENAFKHSGIEKGGDAFVNIALQSTKNDISLKVENSLPKETIVKDGASGIGLQNAKKRLEITYPNKHELTIESLTTFKIELKILLDA</sequence>
<keyword evidence="1" id="KW-0472">Membrane</keyword>
<evidence type="ECO:0000313" key="3">
    <source>
        <dbReference type="EMBL" id="SDE99605.1"/>
    </source>
</evidence>
<dbReference type="AlphaFoldDB" id="A0A1G7HGR5"/>
<accession>A0A1G7HGR5</accession>
<dbReference type="EMBL" id="FNBA01000004">
    <property type="protein sequence ID" value="SDE99605.1"/>
    <property type="molecule type" value="Genomic_DNA"/>
</dbReference>
<evidence type="ECO:0000259" key="2">
    <source>
        <dbReference type="Pfam" id="PF06580"/>
    </source>
</evidence>
<dbReference type="GO" id="GO:0016020">
    <property type="term" value="C:membrane"/>
    <property type="evidence" value="ECO:0007669"/>
    <property type="project" value="InterPro"/>
</dbReference>
<organism evidence="3 4">
    <name type="scientific">Ulvibacter litoralis</name>
    <dbReference type="NCBI Taxonomy" id="227084"/>
    <lineage>
        <taxon>Bacteria</taxon>
        <taxon>Pseudomonadati</taxon>
        <taxon>Bacteroidota</taxon>
        <taxon>Flavobacteriia</taxon>
        <taxon>Flavobacteriales</taxon>
        <taxon>Flavobacteriaceae</taxon>
        <taxon>Ulvibacter</taxon>
    </lineage>
</organism>
<feature type="transmembrane region" description="Helical" evidence="1">
    <location>
        <begin position="112"/>
        <end position="133"/>
    </location>
</feature>
<dbReference type="Proteomes" id="UP000199321">
    <property type="component" value="Unassembled WGS sequence"/>
</dbReference>
<keyword evidence="1" id="KW-1133">Transmembrane helix</keyword>
<keyword evidence="3" id="KW-0808">Transferase</keyword>